<name>A0AAV2I4P0_LYMST</name>
<feature type="region of interest" description="Disordered" evidence="7">
    <location>
        <begin position="1"/>
        <end position="56"/>
    </location>
</feature>
<feature type="transmembrane region" description="Helical" evidence="8">
    <location>
        <begin position="477"/>
        <end position="494"/>
    </location>
</feature>
<evidence type="ECO:0000256" key="8">
    <source>
        <dbReference type="SAM" id="Phobius"/>
    </source>
</evidence>
<sequence length="693" mass="77704">MDDSENRPLLGVRVNPSWERGPFAPSSSSVPRQASNGGNRRSKLQKTANQDVTRGSSSNIQSLLPTNASSSWHVRCAVFAILLSVVLERVSFYGLTGNLVLFLNKTPFNWESYHAMNALFLFYGIMYIVSLIGGWIADSCLGRFKAMLLAFLIYICGYVLMPFIAQNTHTAANNSLQSSNTSDSDYLLPKICVDVTPIQGEVVSPFEENCAWLIYVTLIIIGIGAGTLKASFCPFGSEQLTRASQQTQLSFFNWFYWCVNFGSFVGLGAIAYIQQQHSFEIGFIIGAITLGCSGLVFIFGRCCYISRPPDGSVLSNIFRIIREAWKRKIERQQLRQLHKKSDPQGYVNEQLTIVEEKIGFLDHAKHRHGGIFHNSLVDDVKKLGMILAVFAVLIPYWIVYFQMQTTFLFQGLHMKLGFHVNMSVNSSVLSGNNSTIVAAWFTLFDASFVIILLPLFDRVIYPRMSRAGYPFKFTKRIVLGMVFAMLAMIVAGVVEHFRLQSFWPYPDQPCRNQSINQKIGNSVYEAADMTVFWQIPQYALIGISEVFTSVACPSHFNSSGLQFAVTVAPKSMKAIITGLFYFFSGISSFLGTAILTTLASTQTWFNRYNYGNINCRLPCNSSSDLTYTQSCHLDYYFYMLAGIDLVAIFLFLVVSNKFKLNADQLALNVRPKEDQSSSGNRHIQRHSDKSPPS</sequence>
<dbReference type="SUPFAM" id="SSF103473">
    <property type="entry name" value="MFS general substrate transporter"/>
    <property type="match status" value="1"/>
</dbReference>
<evidence type="ECO:0000256" key="4">
    <source>
        <dbReference type="ARBA" id="ARBA00022856"/>
    </source>
</evidence>
<feature type="transmembrane region" description="Helical" evidence="8">
    <location>
        <begin position="254"/>
        <end position="273"/>
    </location>
</feature>
<evidence type="ECO:0000256" key="1">
    <source>
        <dbReference type="ARBA" id="ARBA00004141"/>
    </source>
</evidence>
<dbReference type="PANTHER" id="PTHR11654">
    <property type="entry name" value="OLIGOPEPTIDE TRANSPORTER-RELATED"/>
    <property type="match status" value="1"/>
</dbReference>
<evidence type="ECO:0000256" key="3">
    <source>
        <dbReference type="ARBA" id="ARBA00022692"/>
    </source>
</evidence>
<feature type="transmembrane region" description="Helical" evidence="8">
    <location>
        <begin position="383"/>
        <end position="403"/>
    </location>
</feature>
<dbReference type="Pfam" id="PF00854">
    <property type="entry name" value="PTR2"/>
    <property type="match status" value="1"/>
</dbReference>
<dbReference type="EMBL" id="CAXITT010000333">
    <property type="protein sequence ID" value="CAL1539232.1"/>
    <property type="molecule type" value="Genomic_DNA"/>
</dbReference>
<comment type="caution">
    <text evidence="9">The sequence shown here is derived from an EMBL/GenBank/DDBJ whole genome shotgun (WGS) entry which is preliminary data.</text>
</comment>
<feature type="transmembrane region" description="Helical" evidence="8">
    <location>
        <begin position="436"/>
        <end position="456"/>
    </location>
</feature>
<keyword evidence="4" id="KW-0813">Transport</keyword>
<feature type="transmembrane region" description="Helical" evidence="8">
    <location>
        <begin position="578"/>
        <end position="599"/>
    </location>
</feature>
<dbReference type="AlphaFoldDB" id="A0AAV2I4P0"/>
<dbReference type="InterPro" id="IPR036259">
    <property type="entry name" value="MFS_trans_sf"/>
</dbReference>
<evidence type="ECO:0000256" key="6">
    <source>
        <dbReference type="ARBA" id="ARBA00023136"/>
    </source>
</evidence>
<evidence type="ECO:0000256" key="7">
    <source>
        <dbReference type="SAM" id="MobiDB-lite"/>
    </source>
</evidence>
<comment type="subcellular location">
    <subcellularLocation>
        <location evidence="1">Membrane</location>
        <topology evidence="1">Multi-pass membrane protein</topology>
    </subcellularLocation>
</comment>
<feature type="region of interest" description="Disordered" evidence="7">
    <location>
        <begin position="671"/>
        <end position="693"/>
    </location>
</feature>
<keyword evidence="3 8" id="KW-0812">Transmembrane</keyword>
<feature type="transmembrane region" description="Helical" evidence="8">
    <location>
        <begin position="148"/>
        <end position="165"/>
    </location>
</feature>
<feature type="transmembrane region" description="Helical" evidence="8">
    <location>
        <begin position="76"/>
        <end position="95"/>
    </location>
</feature>
<keyword evidence="10" id="KW-1185">Reference proteome</keyword>
<protein>
    <submittedName>
        <fullName evidence="9">Uncharacterized protein</fullName>
    </submittedName>
</protein>
<feature type="transmembrane region" description="Helical" evidence="8">
    <location>
        <begin position="279"/>
        <end position="299"/>
    </location>
</feature>
<gene>
    <name evidence="9" type="ORF">GSLYS_00013051001</name>
</gene>
<evidence type="ECO:0000256" key="5">
    <source>
        <dbReference type="ARBA" id="ARBA00022989"/>
    </source>
</evidence>
<feature type="compositionally biased region" description="Polar residues" evidence="7">
    <location>
        <begin position="25"/>
        <end position="56"/>
    </location>
</feature>
<feature type="transmembrane region" description="Helical" evidence="8">
    <location>
        <begin position="538"/>
        <end position="557"/>
    </location>
</feature>
<evidence type="ECO:0000313" key="9">
    <source>
        <dbReference type="EMBL" id="CAL1539232.1"/>
    </source>
</evidence>
<accession>A0AAV2I4P0</accession>
<feature type="transmembrane region" description="Helical" evidence="8">
    <location>
        <begin position="115"/>
        <end position="136"/>
    </location>
</feature>
<keyword evidence="5 8" id="KW-1133">Transmembrane helix</keyword>
<dbReference type="GO" id="GO:0022857">
    <property type="term" value="F:transmembrane transporter activity"/>
    <property type="evidence" value="ECO:0007669"/>
    <property type="project" value="InterPro"/>
</dbReference>
<keyword evidence="6 8" id="KW-0472">Membrane</keyword>
<dbReference type="Gene3D" id="1.20.1250.20">
    <property type="entry name" value="MFS general substrate transporter like domains"/>
    <property type="match status" value="1"/>
</dbReference>
<dbReference type="Proteomes" id="UP001497497">
    <property type="component" value="Unassembled WGS sequence"/>
</dbReference>
<dbReference type="InterPro" id="IPR000109">
    <property type="entry name" value="POT_fam"/>
</dbReference>
<feature type="transmembrane region" description="Helical" evidence="8">
    <location>
        <begin position="635"/>
        <end position="654"/>
    </location>
</feature>
<dbReference type="GO" id="GO:0015833">
    <property type="term" value="P:peptide transport"/>
    <property type="evidence" value="ECO:0007669"/>
    <property type="project" value="UniProtKB-KW"/>
</dbReference>
<keyword evidence="4" id="KW-0571">Peptide transport</keyword>
<feature type="transmembrane region" description="Helical" evidence="8">
    <location>
        <begin position="212"/>
        <end position="233"/>
    </location>
</feature>
<comment type="similarity">
    <text evidence="2">Belongs to the major facilitator superfamily. Proton-dependent oligopeptide transporter (POT/PTR) (TC 2.A.17) family.</text>
</comment>
<proteinExistence type="inferred from homology"/>
<keyword evidence="4" id="KW-0653">Protein transport</keyword>
<evidence type="ECO:0000313" key="10">
    <source>
        <dbReference type="Proteomes" id="UP001497497"/>
    </source>
</evidence>
<dbReference type="GO" id="GO:0016020">
    <property type="term" value="C:membrane"/>
    <property type="evidence" value="ECO:0007669"/>
    <property type="project" value="UniProtKB-SubCell"/>
</dbReference>
<organism evidence="9 10">
    <name type="scientific">Lymnaea stagnalis</name>
    <name type="common">Great pond snail</name>
    <name type="synonym">Helix stagnalis</name>
    <dbReference type="NCBI Taxonomy" id="6523"/>
    <lineage>
        <taxon>Eukaryota</taxon>
        <taxon>Metazoa</taxon>
        <taxon>Spiralia</taxon>
        <taxon>Lophotrochozoa</taxon>
        <taxon>Mollusca</taxon>
        <taxon>Gastropoda</taxon>
        <taxon>Heterobranchia</taxon>
        <taxon>Euthyneura</taxon>
        <taxon>Panpulmonata</taxon>
        <taxon>Hygrophila</taxon>
        <taxon>Lymnaeoidea</taxon>
        <taxon>Lymnaeidae</taxon>
        <taxon>Lymnaea</taxon>
    </lineage>
</organism>
<reference evidence="9 10" key="1">
    <citation type="submission" date="2024-04" db="EMBL/GenBank/DDBJ databases">
        <authorList>
            <consortium name="Genoscope - CEA"/>
            <person name="William W."/>
        </authorList>
    </citation>
    <scope>NUCLEOTIDE SEQUENCE [LARGE SCALE GENOMIC DNA]</scope>
</reference>
<evidence type="ECO:0000256" key="2">
    <source>
        <dbReference type="ARBA" id="ARBA00005982"/>
    </source>
</evidence>